<dbReference type="Proteomes" id="UP001164250">
    <property type="component" value="Chromosome 8"/>
</dbReference>
<organism evidence="1 2">
    <name type="scientific">Pistacia atlantica</name>
    <dbReference type="NCBI Taxonomy" id="434234"/>
    <lineage>
        <taxon>Eukaryota</taxon>
        <taxon>Viridiplantae</taxon>
        <taxon>Streptophyta</taxon>
        <taxon>Embryophyta</taxon>
        <taxon>Tracheophyta</taxon>
        <taxon>Spermatophyta</taxon>
        <taxon>Magnoliopsida</taxon>
        <taxon>eudicotyledons</taxon>
        <taxon>Gunneridae</taxon>
        <taxon>Pentapetalae</taxon>
        <taxon>rosids</taxon>
        <taxon>malvids</taxon>
        <taxon>Sapindales</taxon>
        <taxon>Anacardiaceae</taxon>
        <taxon>Pistacia</taxon>
    </lineage>
</organism>
<gene>
    <name evidence="1" type="ORF">Patl1_14004</name>
</gene>
<comment type="caution">
    <text evidence="1">The sequence shown here is derived from an EMBL/GenBank/DDBJ whole genome shotgun (WGS) entry which is preliminary data.</text>
</comment>
<reference evidence="2" key="1">
    <citation type="journal article" date="2023" name="G3 (Bethesda)">
        <title>Genome assembly and association tests identify interacting loci associated with vigor, precocity, and sex in interspecific pistachio rootstocks.</title>
        <authorList>
            <person name="Palmer W."/>
            <person name="Jacygrad E."/>
            <person name="Sagayaradj S."/>
            <person name="Cavanaugh K."/>
            <person name="Han R."/>
            <person name="Bertier L."/>
            <person name="Beede B."/>
            <person name="Kafkas S."/>
            <person name="Golino D."/>
            <person name="Preece J."/>
            <person name="Michelmore R."/>
        </authorList>
    </citation>
    <scope>NUCLEOTIDE SEQUENCE [LARGE SCALE GENOMIC DNA]</scope>
</reference>
<protein>
    <submittedName>
        <fullName evidence="1">Uncharacterized protein</fullName>
    </submittedName>
</protein>
<name>A0ACC1AVZ6_9ROSI</name>
<dbReference type="EMBL" id="CM047904">
    <property type="protein sequence ID" value="KAJ0090866.1"/>
    <property type="molecule type" value="Genomic_DNA"/>
</dbReference>
<proteinExistence type="predicted"/>
<accession>A0ACC1AVZ6</accession>
<sequence length="157" mass="17566">MDNERLVYTLDEAFTYVGFGKFQVLLLLYAGLGLFPEAMEIMILSFIGPAIKSEWRLSPTQESLLTTVVFAGLLLGFHHFACIIIPRLNWRWLLALSSVPSFAVFLLHGLAPESPRYLCMAGQTADAHRVLEKIALKNGRNLPSGSLLRFCLIILLD</sequence>
<evidence type="ECO:0000313" key="1">
    <source>
        <dbReference type="EMBL" id="KAJ0090866.1"/>
    </source>
</evidence>
<evidence type="ECO:0000313" key="2">
    <source>
        <dbReference type="Proteomes" id="UP001164250"/>
    </source>
</evidence>
<keyword evidence="2" id="KW-1185">Reference proteome</keyword>